<dbReference type="EMBL" id="JAEAOA010001813">
    <property type="protein sequence ID" value="KAK3577267.1"/>
    <property type="molecule type" value="Genomic_DNA"/>
</dbReference>
<reference evidence="3" key="3">
    <citation type="submission" date="2023-05" db="EMBL/GenBank/DDBJ databases">
        <authorList>
            <person name="Smith C.H."/>
        </authorList>
    </citation>
    <scope>NUCLEOTIDE SEQUENCE</scope>
    <source>
        <strain evidence="3">CHS0354</strain>
        <tissue evidence="3">Mantle</tissue>
    </source>
</reference>
<protein>
    <submittedName>
        <fullName evidence="3">Uncharacterized protein</fullName>
    </submittedName>
</protein>
<feature type="transmembrane region" description="Helical" evidence="2">
    <location>
        <begin position="374"/>
        <end position="396"/>
    </location>
</feature>
<keyword evidence="4" id="KW-1185">Reference proteome</keyword>
<feature type="transmembrane region" description="Helical" evidence="2">
    <location>
        <begin position="506"/>
        <end position="531"/>
    </location>
</feature>
<keyword evidence="2" id="KW-0472">Membrane</keyword>
<accession>A0AAE0RPK4</accession>
<reference evidence="3" key="1">
    <citation type="journal article" date="2021" name="Genome Biol. Evol.">
        <title>A High-Quality Reference Genome for a Parasitic Bivalve with Doubly Uniparental Inheritance (Bivalvia: Unionida).</title>
        <authorList>
            <person name="Smith C.H."/>
        </authorList>
    </citation>
    <scope>NUCLEOTIDE SEQUENCE</scope>
    <source>
        <strain evidence="3">CHS0354</strain>
    </source>
</reference>
<feature type="transmembrane region" description="Helical" evidence="2">
    <location>
        <begin position="211"/>
        <end position="235"/>
    </location>
</feature>
<dbReference type="AlphaFoldDB" id="A0AAE0RPK4"/>
<comment type="caution">
    <text evidence="3">The sequence shown here is derived from an EMBL/GenBank/DDBJ whole genome shotgun (WGS) entry which is preliminary data.</text>
</comment>
<proteinExistence type="predicted"/>
<feature type="region of interest" description="Disordered" evidence="1">
    <location>
        <begin position="873"/>
        <end position="918"/>
    </location>
</feature>
<feature type="transmembrane region" description="Helical" evidence="2">
    <location>
        <begin position="604"/>
        <end position="625"/>
    </location>
</feature>
<name>A0AAE0RPK4_9BIVA</name>
<keyword evidence="2" id="KW-0812">Transmembrane</keyword>
<dbReference type="Proteomes" id="UP001195483">
    <property type="component" value="Unassembled WGS sequence"/>
</dbReference>
<feature type="transmembrane region" description="Helical" evidence="2">
    <location>
        <begin position="637"/>
        <end position="663"/>
    </location>
</feature>
<reference evidence="3" key="2">
    <citation type="journal article" date="2021" name="Genome Biol. Evol.">
        <title>Developing a high-quality reference genome for a parasitic bivalve with doubly uniparental inheritance (Bivalvia: Unionida).</title>
        <authorList>
            <person name="Smith C.H."/>
        </authorList>
    </citation>
    <scope>NUCLEOTIDE SEQUENCE</scope>
    <source>
        <strain evidence="3">CHS0354</strain>
        <tissue evidence="3">Mantle</tissue>
    </source>
</reference>
<sequence>MDKVYNDVFWVTPFVLGIIYSVAAASVHSIQPPSNKDISSKCEVLLLNETFFHQMSSQAVMHIFHVHMSNYSEDPLYTDVSQYYKPWKWYRTSSGHGKTLLTLSFNFDILSMTILTIGIQTLDVYLTDKPFGCFGNLTSQERVDILREKSFDSFRTISTEKTETNSDTRRENIYVCNAVIENHGDFADFGNMCCSKDSDGKWLCSEQVENFWITVLYVCIALVKVTMFLFGPLLLPSQLYTAAYVASEYVVKLKKDLKMKMFISESTQTSVRYKNRLTLEEISDWKKFRECIENLPKEQIVHVKVPELRIKVKGKRIIPEDDPPTGLLRTLYDNIVRCKIKALDPFTECCDRSIYASVQPHFRHKCTWHMCVKWLIKVLMLLLIPLPFYIRIVIYYKFEMEELSNRRSAIAQLGLREKFDMYRENIVQYFTPTHPIFLVTYAFYFLSGLLIGFSGPCLREKLKSVAMAALSDMDSVSKTSVLQVILRISLWPFRKCGLLALVFGPLYAIFAMPVCAVIIAIYCIPTIYLSYRLMYHSRKKLGQNMESGSSNQSSERPETIKKIHKKLTSIDQNVHRRGQSSFDFDDRYSHCCSGNGQFCAFSRLLLQITVGLFCLTVMFATVLIFTEATGLCVEVMAFTMMGIIVNAGSTLRYVTMALLVLVYMHNCYDNVYENYLIFNKTIIEEITEKVEDLKKIASLPSSMQENAAFQVKPIEAVDEIPTTLSMEKKEPRWKIGHLLLFLDSYDTPRIPLKLFKKFCEIRVHGAPGPVYINLLRATGKFSIIVVFLFFVMLVVMAFGSTHQISSTNQTLATLAGGFVPMLLKNVLSSKSVRLNLQTLSFKGQIDEIVAEFKQYWPVYDFVVEQYDPVEEAAKEAEQKAKEEEDKELEKDRNKEKGNVKDKADREQEKAKYKSTNSDKCEIMDTEKEKRDTNENDKLSSCYKKIQRVTAENGNVATLMIDEDGNVRRHTETTTVDGTSLLPPPYLLDRRGSRKLSIIEPDDNFVDLFIDLGVGDIENMWQLYGSSESIPSMTMWNDESRDGNLELPYKQPVYHVVNQGLPMPAIKIYSIPP</sequence>
<keyword evidence="2" id="KW-1133">Transmembrane helix</keyword>
<evidence type="ECO:0000313" key="3">
    <source>
        <dbReference type="EMBL" id="KAK3577267.1"/>
    </source>
</evidence>
<evidence type="ECO:0000256" key="1">
    <source>
        <dbReference type="SAM" id="MobiDB-lite"/>
    </source>
</evidence>
<evidence type="ECO:0000256" key="2">
    <source>
        <dbReference type="SAM" id="Phobius"/>
    </source>
</evidence>
<gene>
    <name evidence="3" type="ORF">CHS0354_030552</name>
</gene>
<feature type="transmembrane region" description="Helical" evidence="2">
    <location>
        <begin position="436"/>
        <end position="455"/>
    </location>
</feature>
<feature type="transmembrane region" description="Helical" evidence="2">
    <location>
        <begin position="781"/>
        <end position="799"/>
    </location>
</feature>
<evidence type="ECO:0000313" key="4">
    <source>
        <dbReference type="Proteomes" id="UP001195483"/>
    </source>
</evidence>
<organism evidence="3 4">
    <name type="scientific">Potamilus streckersoni</name>
    <dbReference type="NCBI Taxonomy" id="2493646"/>
    <lineage>
        <taxon>Eukaryota</taxon>
        <taxon>Metazoa</taxon>
        <taxon>Spiralia</taxon>
        <taxon>Lophotrochozoa</taxon>
        <taxon>Mollusca</taxon>
        <taxon>Bivalvia</taxon>
        <taxon>Autobranchia</taxon>
        <taxon>Heteroconchia</taxon>
        <taxon>Palaeoheterodonta</taxon>
        <taxon>Unionida</taxon>
        <taxon>Unionoidea</taxon>
        <taxon>Unionidae</taxon>
        <taxon>Ambleminae</taxon>
        <taxon>Lampsilini</taxon>
        <taxon>Potamilus</taxon>
    </lineage>
</organism>